<dbReference type="Proteomes" id="UP001432322">
    <property type="component" value="Unassembled WGS sequence"/>
</dbReference>
<proteinExistence type="predicted"/>
<comment type="caution">
    <text evidence="2">The sequence shown here is derived from an EMBL/GenBank/DDBJ whole genome shotgun (WGS) entry which is preliminary data.</text>
</comment>
<reference evidence="2" key="1">
    <citation type="submission" date="2023-10" db="EMBL/GenBank/DDBJ databases">
        <title>Genome assembly of Pristionchus species.</title>
        <authorList>
            <person name="Yoshida K."/>
            <person name="Sommer R.J."/>
        </authorList>
    </citation>
    <scope>NUCLEOTIDE SEQUENCE</scope>
    <source>
        <strain evidence="2">RS5133</strain>
    </source>
</reference>
<protein>
    <recommendedName>
        <fullName evidence="4">Snake toxin/toxin-like domain-containing protein</fullName>
    </recommendedName>
</protein>
<keyword evidence="3" id="KW-1185">Reference proteome</keyword>
<evidence type="ECO:0000313" key="2">
    <source>
        <dbReference type="EMBL" id="GMT24739.1"/>
    </source>
</evidence>
<gene>
    <name evidence="2" type="ORF">PFISCL1PPCAC_16036</name>
</gene>
<keyword evidence="1" id="KW-0732">Signal</keyword>
<evidence type="ECO:0000256" key="1">
    <source>
        <dbReference type="SAM" id="SignalP"/>
    </source>
</evidence>
<dbReference type="EMBL" id="BTSY01000004">
    <property type="protein sequence ID" value="GMT24739.1"/>
    <property type="molecule type" value="Genomic_DNA"/>
</dbReference>
<dbReference type="InterPro" id="IPR045860">
    <property type="entry name" value="Snake_toxin-like_sf"/>
</dbReference>
<accession>A0AAV5VYN5</accession>
<name>A0AAV5VYN5_9BILA</name>
<feature type="chain" id="PRO_5043383390" description="Snake toxin/toxin-like domain-containing protein" evidence="1">
    <location>
        <begin position="18"/>
        <end position="125"/>
    </location>
</feature>
<dbReference type="SUPFAM" id="SSF57302">
    <property type="entry name" value="Snake toxin-like"/>
    <property type="match status" value="1"/>
</dbReference>
<evidence type="ECO:0008006" key="4">
    <source>
        <dbReference type="Google" id="ProtNLM"/>
    </source>
</evidence>
<feature type="signal peptide" evidence="1">
    <location>
        <begin position="1"/>
        <end position="17"/>
    </location>
</feature>
<sequence>MRTLLLIIAVSISTVFSITCDTCKGEKCTDLSLITPEACSPGIHFCYMLTRNDKLFDAGCAINNFCSTNQIAGAVCGTCDSDRCNSFHLPPRFSSGGGDAWNGNGVETSSIIMSLAVVPIVALVL</sequence>
<evidence type="ECO:0000313" key="3">
    <source>
        <dbReference type="Proteomes" id="UP001432322"/>
    </source>
</evidence>
<dbReference type="AlphaFoldDB" id="A0AAV5VYN5"/>
<organism evidence="2 3">
    <name type="scientific">Pristionchus fissidentatus</name>
    <dbReference type="NCBI Taxonomy" id="1538716"/>
    <lineage>
        <taxon>Eukaryota</taxon>
        <taxon>Metazoa</taxon>
        <taxon>Ecdysozoa</taxon>
        <taxon>Nematoda</taxon>
        <taxon>Chromadorea</taxon>
        <taxon>Rhabditida</taxon>
        <taxon>Rhabditina</taxon>
        <taxon>Diplogasteromorpha</taxon>
        <taxon>Diplogasteroidea</taxon>
        <taxon>Neodiplogasteridae</taxon>
        <taxon>Pristionchus</taxon>
    </lineage>
</organism>